<dbReference type="EMBL" id="WUUL01000003">
    <property type="protein sequence ID" value="MXQ53292.1"/>
    <property type="molecule type" value="Genomic_DNA"/>
</dbReference>
<feature type="active site" description="Nucleophile" evidence="4">
    <location>
        <position position="176"/>
    </location>
</feature>
<comment type="caution">
    <text evidence="6">The sequence shown here is derived from an EMBL/GenBank/DDBJ whole genome shotgun (WGS) entry which is preliminary data.</text>
</comment>
<evidence type="ECO:0000256" key="1">
    <source>
        <dbReference type="ARBA" id="ARBA00010088"/>
    </source>
</evidence>
<gene>
    <name evidence="6" type="ORF">GSM42_06005</name>
</gene>
<dbReference type="PRINTS" id="PR00412">
    <property type="entry name" value="EPOXHYDRLASE"/>
</dbReference>
<dbReference type="AlphaFoldDB" id="A0A6I4VYY7"/>
<dbReference type="Proteomes" id="UP000430692">
    <property type="component" value="Unassembled WGS sequence"/>
</dbReference>
<evidence type="ECO:0000256" key="4">
    <source>
        <dbReference type="PIRSR" id="PIRSR001112-1"/>
    </source>
</evidence>
<accession>A0A6I4VYY7</accession>
<dbReference type="PANTHER" id="PTHR21661">
    <property type="entry name" value="EPOXIDE HYDROLASE 1-RELATED"/>
    <property type="match status" value="1"/>
</dbReference>
<dbReference type="GO" id="GO:0004301">
    <property type="term" value="F:epoxide hydrolase activity"/>
    <property type="evidence" value="ECO:0007669"/>
    <property type="project" value="TreeGrafter"/>
</dbReference>
<evidence type="ECO:0000256" key="2">
    <source>
        <dbReference type="ARBA" id="ARBA00022797"/>
    </source>
</evidence>
<comment type="similarity">
    <text evidence="1">Belongs to the peptidase S33 family.</text>
</comment>
<dbReference type="PIRSF" id="PIRSF001112">
    <property type="entry name" value="Epoxide_hydrolase"/>
    <property type="match status" value="1"/>
</dbReference>
<dbReference type="InterPro" id="IPR016292">
    <property type="entry name" value="Epoxide_hydrolase"/>
</dbReference>
<evidence type="ECO:0000259" key="5">
    <source>
        <dbReference type="Pfam" id="PF06441"/>
    </source>
</evidence>
<feature type="domain" description="Epoxide hydrolase N-terminal" evidence="5">
    <location>
        <begin position="2"/>
        <end position="107"/>
    </location>
</feature>
<dbReference type="Gene3D" id="3.40.50.1820">
    <property type="entry name" value="alpha/beta hydrolase"/>
    <property type="match status" value="1"/>
</dbReference>
<proteinExistence type="inferred from homology"/>
<keyword evidence="7" id="KW-1185">Reference proteome</keyword>
<dbReference type="GO" id="GO:0097176">
    <property type="term" value="P:epoxide metabolic process"/>
    <property type="evidence" value="ECO:0007669"/>
    <property type="project" value="TreeGrafter"/>
</dbReference>
<feature type="active site" description="Proton donor" evidence="4">
    <location>
        <position position="300"/>
    </location>
</feature>
<evidence type="ECO:0000313" key="6">
    <source>
        <dbReference type="EMBL" id="MXQ53292.1"/>
    </source>
</evidence>
<dbReference type="SUPFAM" id="SSF53474">
    <property type="entry name" value="alpha/beta-Hydrolases"/>
    <property type="match status" value="1"/>
</dbReference>
<feature type="active site" description="Proton acceptor" evidence="4">
    <location>
        <position position="351"/>
    </location>
</feature>
<sequence length="373" mass="42348">MIRPFRISIPQSDLDDLKARLTQIRWPVELPDVEGNDGVPLGYMKELVEYWRTSYDWRKQETQLNEFPQFTTTIDGANIHFLHVRSPEKNAFPLILTHGWPGSIVEFLDIIGPLTDPRSYGEDPANAFHVVIPSIPGFGFSGPTPEKGWDIKRTARAWAELMKRLGYDRYGTQGGDLGSAISRTLGAVDPEHVCGVHLNYLFAIPKPNDKLSNLSKEEEDRITQLKCYLASPAGYMVLQSTRPQTLSYALTDSPVGQLAWIAEKFREWVDPACPIGIDRLLTNVMIYWITGTAGSSARSYYENAQSKRRPMPCPVPMGVAVFPYDLALPVRQLVESQYDIVHWTEFDHGGHFAAMEVPDLLTEDLRDFFRRFR</sequence>
<name>A0A6I4VYY7_9BACL</name>
<dbReference type="Pfam" id="PF06441">
    <property type="entry name" value="EHN"/>
    <property type="match status" value="1"/>
</dbReference>
<protein>
    <submittedName>
        <fullName evidence="6">Alpha/beta fold hydrolase</fullName>
    </submittedName>
</protein>
<reference evidence="6 7" key="1">
    <citation type="submission" date="2019-12" db="EMBL/GenBank/DDBJ databases">
        <title>Whole-genome analyses of novel actinobacteria.</title>
        <authorList>
            <person name="Sahin N."/>
            <person name="Saygin H."/>
        </authorList>
    </citation>
    <scope>NUCLEOTIDE SEQUENCE [LARGE SCALE GENOMIC DNA]</scope>
    <source>
        <strain evidence="6 7">KC615</strain>
    </source>
</reference>
<dbReference type="InterPro" id="IPR029058">
    <property type="entry name" value="AB_hydrolase_fold"/>
</dbReference>
<evidence type="ECO:0000313" key="7">
    <source>
        <dbReference type="Proteomes" id="UP000430692"/>
    </source>
</evidence>
<dbReference type="InterPro" id="IPR000639">
    <property type="entry name" value="Epox_hydrolase-like"/>
</dbReference>
<dbReference type="PANTHER" id="PTHR21661:SF35">
    <property type="entry name" value="EPOXIDE HYDROLASE"/>
    <property type="match status" value="1"/>
</dbReference>
<dbReference type="InterPro" id="IPR010497">
    <property type="entry name" value="Epoxide_hydro_N"/>
</dbReference>
<keyword evidence="3 6" id="KW-0378">Hydrolase</keyword>
<evidence type="ECO:0000256" key="3">
    <source>
        <dbReference type="ARBA" id="ARBA00022801"/>
    </source>
</evidence>
<organism evidence="6 7">
    <name type="scientific">Shimazuella alba</name>
    <dbReference type="NCBI Taxonomy" id="2690964"/>
    <lineage>
        <taxon>Bacteria</taxon>
        <taxon>Bacillati</taxon>
        <taxon>Bacillota</taxon>
        <taxon>Bacilli</taxon>
        <taxon>Bacillales</taxon>
        <taxon>Thermoactinomycetaceae</taxon>
        <taxon>Shimazuella</taxon>
    </lineage>
</organism>
<keyword evidence="2" id="KW-0058">Aromatic hydrocarbons catabolism</keyword>